<protein>
    <submittedName>
        <fullName evidence="1">Uncharacterized protein</fullName>
    </submittedName>
</protein>
<reference evidence="1 2" key="1">
    <citation type="submission" date="2020-02" db="EMBL/GenBank/DDBJ databases">
        <title>Newly sequenced genome of strain CSTR1 showed variability in Candidatus Kuenenia stuttgartiensis genomes.</title>
        <authorList>
            <person name="Ding C."/>
            <person name="Adrian L."/>
        </authorList>
    </citation>
    <scope>NUCLEOTIDE SEQUENCE [LARGE SCALE GENOMIC DNA]</scope>
    <source>
        <strain evidence="1 2">CSTR1</strain>
    </source>
</reference>
<dbReference type="EMBL" id="CP049055">
    <property type="protein sequence ID" value="QII10265.1"/>
    <property type="molecule type" value="Genomic_DNA"/>
</dbReference>
<evidence type="ECO:0000313" key="1">
    <source>
        <dbReference type="EMBL" id="QII10265.1"/>
    </source>
</evidence>
<organism evidence="1 2">
    <name type="scientific">Kuenenia stuttgartiensis</name>
    <dbReference type="NCBI Taxonomy" id="174633"/>
    <lineage>
        <taxon>Bacteria</taxon>
        <taxon>Pseudomonadati</taxon>
        <taxon>Planctomycetota</taxon>
        <taxon>Candidatus Brocadiia</taxon>
        <taxon>Candidatus Brocadiales</taxon>
        <taxon>Candidatus Brocadiaceae</taxon>
        <taxon>Candidatus Kuenenia</taxon>
    </lineage>
</organism>
<dbReference type="AlphaFoldDB" id="A0A6G7GL60"/>
<name>A0A6G7GL60_KUEST</name>
<sequence>MLQNIAIIGVFQKTKVLQSDIINGFSPQVKLTQYVPLPRK</sequence>
<evidence type="ECO:0000313" key="2">
    <source>
        <dbReference type="Proteomes" id="UP000501926"/>
    </source>
</evidence>
<accession>A0A6G7GL60</accession>
<proteinExistence type="predicted"/>
<gene>
    <name evidence="1" type="ORF">KsCSTR_08850</name>
</gene>
<dbReference type="Proteomes" id="UP000501926">
    <property type="component" value="Chromosome"/>
</dbReference>